<dbReference type="SMART" id="SM00320">
    <property type="entry name" value="WD40"/>
    <property type="match status" value="7"/>
</dbReference>
<organism evidence="10 11">
    <name type="scientific">Photinus pyralis</name>
    <name type="common">Common eastern firefly</name>
    <name type="synonym">Lampyris pyralis</name>
    <dbReference type="NCBI Taxonomy" id="7054"/>
    <lineage>
        <taxon>Eukaryota</taxon>
        <taxon>Metazoa</taxon>
        <taxon>Ecdysozoa</taxon>
        <taxon>Arthropoda</taxon>
        <taxon>Hexapoda</taxon>
        <taxon>Insecta</taxon>
        <taxon>Pterygota</taxon>
        <taxon>Neoptera</taxon>
        <taxon>Endopterygota</taxon>
        <taxon>Coleoptera</taxon>
        <taxon>Polyphaga</taxon>
        <taxon>Elateriformia</taxon>
        <taxon>Elateroidea</taxon>
        <taxon>Lampyridae</taxon>
        <taxon>Lampyrinae</taxon>
        <taxon>Photinus</taxon>
    </lineage>
</organism>
<keyword evidence="4" id="KW-0677">Repeat</keyword>
<dbReference type="InterPro" id="IPR001680">
    <property type="entry name" value="WD40_rpt"/>
</dbReference>
<sequence length="1986" mass="228848">MSRSDTDVTSTLLETEEGEECEEEIEEEPEVYFSEDFISESIHSEKSTFIGDIFEFDYSFGYDCKRYYNLAAADEKTLVFVSGNYLNFFDVETRQFWFRRSANGKGIGHLAKNPNPEYQHLAVAENGTNPAIIVYAWPSLDIVCLLKGGASRCFTHINYSPDGLLLASQSGEPDFLITIFNWTKRTVLLRTKSNVNEVYRVMFSPEVPGQLTTCGLSHIKFWKMAQTFTGLKLQGELGRFGKTEYCDILGIYPMPNEKVVSGCAWGNMLVWDEGLISVEVCQIGRKKCHDAPIMQFHYDDGDLWSVGLDGHVRVWFYDTIDQSDPPDYDRFVEAEPLFDFYTPGCMFMCIRKVNKEWRDFQFYAQDGNGGLWLIDLNTFIDPKPSVQLYKCHAGKVMDMAACPWGPYLASLGIDGRIQVYNYEKQKMIFRHEYPAKGATLIWLPLEMQPSGDQLIMGFDDGNLRVVLLTIDPSKENVQIKTIQITKPHNKPIVKTELNVSESLLVTAGEDATIFIFFIQLQSMRHAVLLPIGYIPMPGIVTWLMWHPSLNTTVMAGCIYGHFVQVEVPTRPQDYTTITYILKEKPIVQRFTTYKAQIRRDIKLAEIEAMKAEKRERKMVELEKLKADNPGMDIDEELFLEDSDSEEELEPLHIPEVPNRVLWMQISPDNSVWLSMSGYDAGYIYEYFMDQTIEIPSRFLIIYNGDDYAMNNFIYSSDKNYLILAMEDGALRVVKTNPTDWRDLSDYWQLSMHDNFNGFISRMCFSYDETFFFTCGYDGNIFSYRYKPDIEPPEKTPFKCTPVLRSAFEVEDVDGYTNLSLDEFLIKAEQDRIDRIASERRRDYLQKIRVLRERFQNVLKRNDKLMSTQVIPRNRFEIDERISQHLAERFAADLALVKRKLEYNVEKSKVGMVKLKNRFADDLDVFPIAVKCVTKQVSVKTERQQKLSSAFSDMLEVIEQKILDDERNRKPPERIQVAQETFKIPERAAKRLEYFLMGLSPSTIEKGLGPKLARFLRKYRQRKERMEERRREWIMFNARKPVKGVNNPDDEAALAEAIETIGNFKLKTAPDYTVPKHLRQSTVKKYKQLLHARLNQYNLRHNLNMSIVKLRDDRVNLIDYLKEMKERLNVIQQEIGEDLIELSPPMPEMLPEDFPETNLDINVKLAEVPQTVQAKIVPIPKGDLLEREVLLMKKPLSTLYPQPRVEKGRTKKTVEPFINPAVAALCVDTDTPWEAEIRNYRLSRYLFEQQRILDKMNTATNKFDDDVISVSQKKIEVRRDGDLLDLHIISLNQELLILNNFEAIENKLQATVYSNMQEMLDMQDLISSLNGNIESNKRQIENRQEEEKTIQQQFLGAAADSKFYDFLRRIFKKKYKPPRVYNPDESSSSSESSDSSESEQLDAGSIDSRDFTVVRLDENVCPKGCDPALYAKTFELRTKRHGVELQIKDLRADIDSIAKEIATKTKKLKMIDKTLKESEKDLEAYQREKQQKINLVATTVVLKLNQLQHLVSSNQSSKVGDVLLFSKDTLSNLYDRVGQLHNETMKQKSKHKGNITHMTRMRTDCKHMNKHIAELKAQIKELMIIKFGQVVDVEDVEETSIKAMMFGSPLANIDDLEESALRKMVFELRVSQEQVDKLYKDEILLWAQIYAKTQVELAETIKGNTARLDLLGLLNKEKAELARTIDYQAKKREKDTVTESDILKLYGSDLEQLSNIVKNQRKELKMLQNEIARLKTKGFVVDKAKAPAKLPIEDPEIKKEDKEDELECTVDLTELAQEPLEQKIAGSSSSLLSMSTLNMAKSLVMELIDTIAPYSLTKFIRESLVNHLIMDILQRPSVEEVAENLQALLPIEPTEAQQELIETVAEQIFLLQQPEMISDKLSASSIVAEVIEKIIQTIDNPAEVVSEVLSELVSSLPLDYLLKLTTIKSIISTIISKCHIEEINKEELVHAISNTKTDRKMEMQLIMDKILEAVYGSGIDYLYFVEQ</sequence>
<feature type="coiled-coil region" evidence="8">
    <location>
        <begin position="1325"/>
        <end position="1352"/>
    </location>
</feature>
<dbReference type="OrthoDB" id="1935234at2759"/>
<comment type="subcellular location">
    <subcellularLocation>
        <location evidence="1">Cytoplasm</location>
        <location evidence="1">Cytoskeleton</location>
        <location evidence="1">Cilium axoneme</location>
    </subcellularLocation>
</comment>
<accession>A0A5N4APU6</accession>
<dbReference type="InParanoid" id="A0A5N4APU6"/>
<dbReference type="Proteomes" id="UP000327044">
    <property type="component" value="Unassembled WGS sequence"/>
</dbReference>
<evidence type="ECO:0000256" key="8">
    <source>
        <dbReference type="SAM" id="Coils"/>
    </source>
</evidence>
<keyword evidence="6" id="KW-0206">Cytoskeleton</keyword>
<dbReference type="InterPro" id="IPR015943">
    <property type="entry name" value="WD40/YVTN_repeat-like_dom_sf"/>
</dbReference>
<proteinExistence type="predicted"/>
<evidence type="ECO:0000256" key="2">
    <source>
        <dbReference type="ARBA" id="ARBA00022490"/>
    </source>
</evidence>
<dbReference type="SUPFAM" id="SSF50978">
    <property type="entry name" value="WD40 repeat-like"/>
    <property type="match status" value="2"/>
</dbReference>
<dbReference type="PANTHER" id="PTHR14885">
    <property type="entry name" value="CILIA- AND FLAGELLA-ASSOCIATED PROTEIN 43-RELATED"/>
    <property type="match status" value="1"/>
</dbReference>
<dbReference type="InterPro" id="IPR036322">
    <property type="entry name" value="WD40_repeat_dom_sf"/>
</dbReference>
<keyword evidence="11" id="KW-1185">Reference proteome</keyword>
<protein>
    <recommendedName>
        <fullName evidence="12">Cilia- and flagella-associated protein 44</fullName>
    </recommendedName>
</protein>
<reference evidence="10 11" key="1">
    <citation type="journal article" date="2018" name="Elife">
        <title>Firefly genomes illuminate parallel origins of bioluminescence in beetles.</title>
        <authorList>
            <person name="Fallon T.R."/>
            <person name="Lower S.E."/>
            <person name="Chang C.H."/>
            <person name="Bessho-Uehara M."/>
            <person name="Martin G.J."/>
            <person name="Bewick A.J."/>
            <person name="Behringer M."/>
            <person name="Debat H.J."/>
            <person name="Wong I."/>
            <person name="Day J.C."/>
            <person name="Suvorov A."/>
            <person name="Silva C.J."/>
            <person name="Stanger-Hall K.F."/>
            <person name="Hall D.W."/>
            <person name="Schmitz R.J."/>
            <person name="Nelson D.R."/>
            <person name="Lewis S.M."/>
            <person name="Shigenobu S."/>
            <person name="Bybee S.M."/>
            <person name="Larracuente A.M."/>
            <person name="Oba Y."/>
            <person name="Weng J.K."/>
        </authorList>
    </citation>
    <scope>NUCLEOTIDE SEQUENCE [LARGE SCALE GENOMIC DNA]</scope>
    <source>
        <strain evidence="10">1611_PpyrPB1</strain>
        <tissue evidence="10">Whole body</tissue>
    </source>
</reference>
<keyword evidence="3" id="KW-0853">WD repeat</keyword>
<dbReference type="FunCoup" id="A0A5N4APU6">
    <property type="interactions" value="71"/>
</dbReference>
<comment type="caution">
    <text evidence="10">The sequence shown here is derived from an EMBL/GenBank/DDBJ whole genome shotgun (WGS) entry which is preliminary data.</text>
</comment>
<evidence type="ECO:0000256" key="5">
    <source>
        <dbReference type="ARBA" id="ARBA00023054"/>
    </source>
</evidence>
<dbReference type="Pfam" id="PF00400">
    <property type="entry name" value="WD40"/>
    <property type="match status" value="2"/>
</dbReference>
<feature type="coiled-coil region" evidence="8">
    <location>
        <begin position="1709"/>
        <end position="1736"/>
    </location>
</feature>
<evidence type="ECO:0000256" key="1">
    <source>
        <dbReference type="ARBA" id="ARBA00004430"/>
    </source>
</evidence>
<dbReference type="EMBL" id="VVIM01000005">
    <property type="protein sequence ID" value="KAB0799360.1"/>
    <property type="molecule type" value="Genomic_DNA"/>
</dbReference>
<dbReference type="GO" id="GO:0005930">
    <property type="term" value="C:axoneme"/>
    <property type="evidence" value="ECO:0007669"/>
    <property type="project" value="UniProtKB-SubCell"/>
</dbReference>
<name>A0A5N4APU6_PHOPY</name>
<dbReference type="GO" id="GO:0003341">
    <property type="term" value="P:cilium movement"/>
    <property type="evidence" value="ECO:0007669"/>
    <property type="project" value="UniProtKB-ARBA"/>
</dbReference>
<evidence type="ECO:0008006" key="12">
    <source>
        <dbReference type="Google" id="ProtNLM"/>
    </source>
</evidence>
<feature type="compositionally biased region" description="Low complexity" evidence="9">
    <location>
        <begin position="1383"/>
        <end position="1392"/>
    </location>
</feature>
<keyword evidence="2" id="KW-0963">Cytoplasm</keyword>
<evidence type="ECO:0000256" key="9">
    <source>
        <dbReference type="SAM" id="MobiDB-lite"/>
    </source>
</evidence>
<gene>
    <name evidence="10" type="ORF">PPYR_07240</name>
</gene>
<evidence type="ECO:0000313" key="11">
    <source>
        <dbReference type="Proteomes" id="UP000327044"/>
    </source>
</evidence>
<evidence type="ECO:0000256" key="6">
    <source>
        <dbReference type="ARBA" id="ARBA00023212"/>
    </source>
</evidence>
<evidence type="ECO:0000313" key="10">
    <source>
        <dbReference type="EMBL" id="KAB0799360.1"/>
    </source>
</evidence>
<feature type="region of interest" description="Disordered" evidence="9">
    <location>
        <begin position="1"/>
        <end position="22"/>
    </location>
</feature>
<feature type="coiled-coil region" evidence="8">
    <location>
        <begin position="1446"/>
        <end position="1494"/>
    </location>
</feature>
<evidence type="ECO:0000256" key="7">
    <source>
        <dbReference type="ARBA" id="ARBA00023273"/>
    </source>
</evidence>
<evidence type="ECO:0000256" key="3">
    <source>
        <dbReference type="ARBA" id="ARBA00022574"/>
    </source>
</evidence>
<feature type="region of interest" description="Disordered" evidence="9">
    <location>
        <begin position="1377"/>
        <end position="1403"/>
    </location>
</feature>
<evidence type="ECO:0000256" key="4">
    <source>
        <dbReference type="ARBA" id="ARBA00022737"/>
    </source>
</evidence>
<dbReference type="PANTHER" id="PTHR14885:SF3">
    <property type="entry name" value="CILIA- AND FLAGELLA-ASSOCIATED PROTEIN 44"/>
    <property type="match status" value="1"/>
</dbReference>
<keyword evidence="7" id="KW-0966">Cell projection</keyword>
<keyword evidence="5 8" id="KW-0175">Coiled coil</keyword>
<dbReference type="Gene3D" id="2.130.10.10">
    <property type="entry name" value="YVTN repeat-like/Quinoprotein amine dehydrogenase"/>
    <property type="match status" value="3"/>
</dbReference>